<evidence type="ECO:0000313" key="2">
    <source>
        <dbReference type="EMBL" id="KLL11454.1"/>
    </source>
</evidence>
<gene>
    <name evidence="2" type="ORF">FrCorBMG51_10125</name>
</gene>
<accession>A0ABR5F3Z8</accession>
<dbReference type="Proteomes" id="UP000035425">
    <property type="component" value="Unassembled WGS sequence"/>
</dbReference>
<reference evidence="2 3" key="1">
    <citation type="submission" date="2014-12" db="EMBL/GenBank/DDBJ databases">
        <title>Frankia sp. BMG5.1 draft genome.</title>
        <authorList>
            <person name="Gtari M."/>
            <person name="Ghodhbane-Gtari F."/>
            <person name="Nouioui I."/>
            <person name="Ktari A."/>
            <person name="Hezbri K."/>
            <person name="Mimouni W."/>
            <person name="Sbissi I."/>
            <person name="Ayari A."/>
            <person name="Yamanaka T."/>
            <person name="Normand P."/>
            <person name="Tisa L.S."/>
            <person name="Boudabous A."/>
        </authorList>
    </citation>
    <scope>NUCLEOTIDE SEQUENCE [LARGE SCALE GENOMIC DNA]</scope>
    <source>
        <strain evidence="2 3">BMG5.1</strain>
    </source>
</reference>
<evidence type="ECO:0000256" key="1">
    <source>
        <dbReference type="SAM" id="MobiDB-lite"/>
    </source>
</evidence>
<feature type="region of interest" description="Disordered" evidence="1">
    <location>
        <begin position="1"/>
        <end position="25"/>
    </location>
</feature>
<feature type="region of interest" description="Disordered" evidence="1">
    <location>
        <begin position="104"/>
        <end position="167"/>
    </location>
</feature>
<feature type="compositionally biased region" description="Low complexity" evidence="1">
    <location>
        <begin position="108"/>
        <end position="119"/>
    </location>
</feature>
<protein>
    <submittedName>
        <fullName evidence="2">Uncharacterized protein</fullName>
    </submittedName>
</protein>
<sequence length="167" mass="15641">MAGAAGGIGEAGRTAGGAETGCPSDDRTVSGWTLVGWASPGDLVSVDPASIGLVSVGLASLDPASVGLVSAGLVSAGQVSAGGMSAGRGAPSAALVRPADMACGGRSAPAADDGAPVGGQPWLSPRASTAYSPAADDSRTVVAPGSDAPAVTGAASGTSRSCFMSDP</sequence>
<feature type="compositionally biased region" description="Polar residues" evidence="1">
    <location>
        <begin position="155"/>
        <end position="167"/>
    </location>
</feature>
<name>A0ABR5F3Z8_9ACTN</name>
<comment type="caution">
    <text evidence="2">The sequence shown here is derived from an EMBL/GenBank/DDBJ whole genome shotgun (WGS) entry which is preliminary data.</text>
</comment>
<keyword evidence="3" id="KW-1185">Reference proteome</keyword>
<organism evidence="2 3">
    <name type="scientific">Protofrankia coriariae</name>
    <dbReference type="NCBI Taxonomy" id="1562887"/>
    <lineage>
        <taxon>Bacteria</taxon>
        <taxon>Bacillati</taxon>
        <taxon>Actinomycetota</taxon>
        <taxon>Actinomycetes</taxon>
        <taxon>Frankiales</taxon>
        <taxon>Frankiaceae</taxon>
        <taxon>Protofrankia</taxon>
    </lineage>
</organism>
<evidence type="ECO:0000313" key="3">
    <source>
        <dbReference type="Proteomes" id="UP000035425"/>
    </source>
</evidence>
<proteinExistence type="predicted"/>
<dbReference type="EMBL" id="JWIO01000014">
    <property type="protein sequence ID" value="KLL11454.1"/>
    <property type="molecule type" value="Genomic_DNA"/>
</dbReference>
<feature type="compositionally biased region" description="Gly residues" evidence="1">
    <location>
        <begin position="1"/>
        <end position="19"/>
    </location>
</feature>